<sequence length="78" mass="8768">MAAGVAPEAGIPPRPWFRIQGTGDATTMWYAVLRRKEKGIFIGSLVFRHSPHHSLLLERGWEEISVDEIRSAQLEPEA</sequence>
<evidence type="ECO:0000313" key="1">
    <source>
        <dbReference type="EMBL" id="XAY05423.1"/>
    </source>
</evidence>
<protein>
    <submittedName>
        <fullName evidence="1">Uncharacterized protein</fullName>
    </submittedName>
</protein>
<dbReference type="EMBL" id="CP114014">
    <property type="protein sequence ID" value="XAY05423.1"/>
    <property type="molecule type" value="Genomic_DNA"/>
</dbReference>
<proteinExistence type="predicted"/>
<dbReference type="AlphaFoldDB" id="A0AAU7AVB1"/>
<organism evidence="1">
    <name type="scientific">Paraconexibacter sp. AEG42_29</name>
    <dbReference type="NCBI Taxonomy" id="2997339"/>
    <lineage>
        <taxon>Bacteria</taxon>
        <taxon>Bacillati</taxon>
        <taxon>Actinomycetota</taxon>
        <taxon>Thermoleophilia</taxon>
        <taxon>Solirubrobacterales</taxon>
        <taxon>Paraconexibacteraceae</taxon>
        <taxon>Paraconexibacter</taxon>
    </lineage>
</organism>
<gene>
    <name evidence="1" type="ORF">DSM112329_02273</name>
</gene>
<dbReference type="KEGG" id="parq:DSM112329_02273"/>
<reference evidence="1" key="1">
    <citation type="submission" date="2022-12" db="EMBL/GenBank/DDBJ databases">
        <title>Paraconexibacter alkalitolerans sp. nov. and Baekduia alba sp. nov., isolated from soil and emended description of the genera Paraconexibacter (Chun et al., 2020) and Baekduia (An et al., 2020).</title>
        <authorList>
            <person name="Vieira S."/>
            <person name="Huber K.J."/>
            <person name="Geppert A."/>
            <person name="Wolf J."/>
            <person name="Neumann-Schaal M."/>
            <person name="Muesken M."/>
            <person name="Overmann J."/>
        </authorList>
    </citation>
    <scope>NUCLEOTIDE SEQUENCE</scope>
    <source>
        <strain evidence="1">AEG42_29</strain>
    </source>
</reference>
<accession>A0AAU7AVB1</accession>
<name>A0AAU7AVB1_9ACTN</name>